<keyword evidence="6" id="KW-1185">Reference proteome</keyword>
<feature type="transmembrane region" description="Helical" evidence="3">
    <location>
        <begin position="54"/>
        <end position="74"/>
    </location>
</feature>
<name>A0ABP8EK89_9MICO</name>
<keyword evidence="1" id="KW-0732">Signal</keyword>
<proteinExistence type="predicted"/>
<evidence type="ECO:0000313" key="6">
    <source>
        <dbReference type="Proteomes" id="UP001501586"/>
    </source>
</evidence>
<dbReference type="Pfam" id="PF11611">
    <property type="entry name" value="DUF4352"/>
    <property type="match status" value="1"/>
</dbReference>
<feature type="region of interest" description="Disordered" evidence="2">
    <location>
        <begin position="1"/>
        <end position="22"/>
    </location>
</feature>
<evidence type="ECO:0000256" key="3">
    <source>
        <dbReference type="SAM" id="Phobius"/>
    </source>
</evidence>
<dbReference type="InterPro" id="IPR029051">
    <property type="entry name" value="DUF4352"/>
</dbReference>
<dbReference type="InterPro" id="IPR029050">
    <property type="entry name" value="Immunoprotect_excell_Ig-like"/>
</dbReference>
<evidence type="ECO:0000256" key="1">
    <source>
        <dbReference type="ARBA" id="ARBA00022729"/>
    </source>
</evidence>
<protein>
    <recommendedName>
        <fullName evidence="4">DUF4352 domain-containing protein</fullName>
    </recommendedName>
</protein>
<evidence type="ECO:0000313" key="5">
    <source>
        <dbReference type="EMBL" id="GAA4284227.1"/>
    </source>
</evidence>
<dbReference type="EMBL" id="BAABAZ010000006">
    <property type="protein sequence ID" value="GAA4284227.1"/>
    <property type="molecule type" value="Genomic_DNA"/>
</dbReference>
<keyword evidence="3" id="KW-0812">Transmembrane</keyword>
<feature type="region of interest" description="Disordered" evidence="2">
    <location>
        <begin position="120"/>
        <end position="139"/>
    </location>
</feature>
<evidence type="ECO:0000256" key="2">
    <source>
        <dbReference type="SAM" id="MobiDB-lite"/>
    </source>
</evidence>
<feature type="transmembrane region" description="Helical" evidence="3">
    <location>
        <begin position="86"/>
        <end position="114"/>
    </location>
</feature>
<feature type="compositionally biased region" description="Low complexity" evidence="2">
    <location>
        <begin position="9"/>
        <end position="18"/>
    </location>
</feature>
<keyword evidence="3" id="KW-1133">Transmembrane helix</keyword>
<organism evidence="5 6">
    <name type="scientific">Brevibacterium daeguense</name>
    <dbReference type="NCBI Taxonomy" id="909936"/>
    <lineage>
        <taxon>Bacteria</taxon>
        <taxon>Bacillati</taxon>
        <taxon>Actinomycetota</taxon>
        <taxon>Actinomycetes</taxon>
        <taxon>Micrococcales</taxon>
        <taxon>Brevibacteriaceae</taxon>
        <taxon>Brevibacterium</taxon>
    </lineage>
</organism>
<dbReference type="RefSeq" id="WP_236866389.1">
    <property type="nucleotide sequence ID" value="NZ_BAABAZ010000006.1"/>
</dbReference>
<evidence type="ECO:0000259" key="4">
    <source>
        <dbReference type="Pfam" id="PF11611"/>
    </source>
</evidence>
<reference evidence="6" key="1">
    <citation type="journal article" date="2019" name="Int. J. Syst. Evol. Microbiol.">
        <title>The Global Catalogue of Microorganisms (GCM) 10K type strain sequencing project: providing services to taxonomists for standard genome sequencing and annotation.</title>
        <authorList>
            <consortium name="The Broad Institute Genomics Platform"/>
            <consortium name="The Broad Institute Genome Sequencing Center for Infectious Disease"/>
            <person name="Wu L."/>
            <person name="Ma J."/>
        </authorList>
    </citation>
    <scope>NUCLEOTIDE SEQUENCE [LARGE SCALE GENOMIC DNA]</scope>
    <source>
        <strain evidence="6">JCM 17458</strain>
    </source>
</reference>
<sequence>MSVPPATNQQSPGGYPQYNPGPPQNSPKNGLGIAALVLGLVGIALAFIPFVGLFLSIPLGLIGAVLAIFGLVRVSKGVATNKVMSIFGLVTSILAIVIAITSSVATGAFIGAVAESVESGSSSDGAAMDEQGEGSAVENEQFPGQQESDIVGQAGDTLEARGVVVTAGALEEESDDFGTYLCSNVKYENNGDERLSYNTMDWSLQEPGGNIQMTTIMGGDEELSAGELAPGGSTEGLVCFETTDATGTHVLLFEGFLSLDTSRAVWINEL</sequence>
<dbReference type="Gene3D" id="2.60.40.1240">
    <property type="match status" value="1"/>
</dbReference>
<feature type="transmembrane region" description="Helical" evidence="3">
    <location>
        <begin position="30"/>
        <end position="48"/>
    </location>
</feature>
<gene>
    <name evidence="5" type="ORF">GCM10022261_17580</name>
</gene>
<accession>A0ABP8EK89</accession>
<comment type="caution">
    <text evidence="5">The sequence shown here is derived from an EMBL/GenBank/DDBJ whole genome shotgun (WGS) entry which is preliminary data.</text>
</comment>
<dbReference type="Proteomes" id="UP001501586">
    <property type="component" value="Unassembled WGS sequence"/>
</dbReference>
<feature type="domain" description="DUF4352" evidence="4">
    <location>
        <begin position="174"/>
        <end position="253"/>
    </location>
</feature>
<keyword evidence="3" id="KW-0472">Membrane</keyword>